<dbReference type="Pfam" id="PF07727">
    <property type="entry name" value="RVT_2"/>
    <property type="match status" value="1"/>
</dbReference>
<name>A0AAD5I5D7_ACENE</name>
<reference evidence="4" key="1">
    <citation type="journal article" date="2022" name="Plant J.">
        <title>Strategies of tolerance reflected in two North American maple genomes.</title>
        <authorList>
            <person name="McEvoy S.L."/>
            <person name="Sezen U.U."/>
            <person name="Trouern-Trend A."/>
            <person name="McMahon S.M."/>
            <person name="Schaberg P.G."/>
            <person name="Yang J."/>
            <person name="Wegrzyn J.L."/>
            <person name="Swenson N.G."/>
        </authorList>
    </citation>
    <scope>NUCLEOTIDE SEQUENCE</scope>
    <source>
        <strain evidence="4">91603</strain>
    </source>
</reference>
<dbReference type="InterPro" id="IPR013103">
    <property type="entry name" value="RVT_2"/>
</dbReference>
<evidence type="ECO:0008006" key="6">
    <source>
        <dbReference type="Google" id="ProtNLM"/>
    </source>
</evidence>
<dbReference type="Pfam" id="PF24626">
    <property type="entry name" value="SH3_Tf2-1"/>
    <property type="match status" value="1"/>
</dbReference>
<comment type="caution">
    <text evidence="4">The sequence shown here is derived from an EMBL/GenBank/DDBJ whole genome shotgun (WGS) entry which is preliminary data.</text>
</comment>
<organism evidence="4 5">
    <name type="scientific">Acer negundo</name>
    <name type="common">Box elder</name>
    <dbReference type="NCBI Taxonomy" id="4023"/>
    <lineage>
        <taxon>Eukaryota</taxon>
        <taxon>Viridiplantae</taxon>
        <taxon>Streptophyta</taxon>
        <taxon>Embryophyta</taxon>
        <taxon>Tracheophyta</taxon>
        <taxon>Spermatophyta</taxon>
        <taxon>Magnoliopsida</taxon>
        <taxon>eudicotyledons</taxon>
        <taxon>Gunneridae</taxon>
        <taxon>Pentapetalae</taxon>
        <taxon>rosids</taxon>
        <taxon>malvids</taxon>
        <taxon>Sapindales</taxon>
        <taxon>Sapindaceae</taxon>
        <taxon>Hippocastanoideae</taxon>
        <taxon>Acereae</taxon>
        <taxon>Acer</taxon>
    </lineage>
</organism>
<evidence type="ECO:0000259" key="3">
    <source>
        <dbReference type="Pfam" id="PF24626"/>
    </source>
</evidence>
<protein>
    <recommendedName>
        <fullName evidence="6">Reverse transcriptase Ty1/copia-type domain-containing protein</fullName>
    </recommendedName>
</protein>
<proteinExistence type="predicted"/>
<dbReference type="InterPro" id="IPR056924">
    <property type="entry name" value="SH3_Tf2-1"/>
</dbReference>
<dbReference type="EMBL" id="JAJSOW010000108">
    <property type="protein sequence ID" value="KAI9153187.1"/>
    <property type="molecule type" value="Genomic_DNA"/>
</dbReference>
<feature type="domain" description="Reverse transcriptase Ty1/copia-type" evidence="2">
    <location>
        <begin position="321"/>
        <end position="394"/>
    </location>
</feature>
<evidence type="ECO:0000259" key="2">
    <source>
        <dbReference type="Pfam" id="PF07727"/>
    </source>
</evidence>
<gene>
    <name evidence="4" type="ORF">LWI28_007432</name>
</gene>
<reference evidence="4" key="2">
    <citation type="submission" date="2023-02" db="EMBL/GenBank/DDBJ databases">
        <authorList>
            <person name="Swenson N.G."/>
            <person name="Wegrzyn J.L."/>
            <person name="Mcevoy S.L."/>
        </authorList>
    </citation>
    <scope>NUCLEOTIDE SEQUENCE</scope>
    <source>
        <strain evidence="4">91603</strain>
        <tissue evidence="4">Leaf</tissue>
    </source>
</reference>
<dbReference type="Proteomes" id="UP001064489">
    <property type="component" value="Chromosome 11"/>
</dbReference>
<feature type="domain" description="Tf2-1-like SH3-like" evidence="3">
    <location>
        <begin position="55"/>
        <end position="108"/>
    </location>
</feature>
<evidence type="ECO:0000313" key="5">
    <source>
        <dbReference type="Proteomes" id="UP001064489"/>
    </source>
</evidence>
<keyword evidence="5" id="KW-1185">Reference proteome</keyword>
<sequence length="397" mass="45211">MVLKDYGIESEGESDNEYMPPLGDASDNAYLVDGELLVARRALSAQAKEDDEVQRDNIFHTQRCSKLLPKGDGPFQVIERINDNAYKLDLLGEYNIIASFNVSDLSPFDVGDDLRTNHFQEGGNDENKEAALRGPLLVPAGPITRVRAKRFKEALDGLIQDTWADSEVLNSKMNPHEDQCLINVINAINWAKRSLGMKHKLGHQTGEVRIKVDIDDDFPLEKVVETPNVRTSNLYVEVTQPIDRVPLLNSNEPTTWVRKLHDKEDIIREVNESVRTRRQIANLISYTCYTSQIEPKKVEDALNDEFWVLAIQEELNQFERNEAWTLVPRPKNTNVIGTKRIYRNKSDKDGNIMRNKARLIAQGHSQIEGIDFKDTFAPVARLESIRFLLSISCAHKF</sequence>
<evidence type="ECO:0000256" key="1">
    <source>
        <dbReference type="SAM" id="MobiDB-lite"/>
    </source>
</evidence>
<accession>A0AAD5I5D7</accession>
<evidence type="ECO:0000313" key="4">
    <source>
        <dbReference type="EMBL" id="KAI9153187.1"/>
    </source>
</evidence>
<dbReference type="AlphaFoldDB" id="A0AAD5I5D7"/>
<feature type="region of interest" description="Disordered" evidence="1">
    <location>
        <begin position="1"/>
        <end position="22"/>
    </location>
</feature>